<dbReference type="Proteomes" id="UP000314294">
    <property type="component" value="Unassembled WGS sequence"/>
</dbReference>
<sequence>MQEAVVMVRGPGSAINLLLSRLSPRLDADAPHPSVGRWSRWKVTTVLRPSIVMLSEDHQHPAPQIPLVKSWMTPAFTSFSRNSFSLDMLWVQDYRGDRGA</sequence>
<evidence type="ECO:0000313" key="1">
    <source>
        <dbReference type="EMBL" id="TNN77494.1"/>
    </source>
</evidence>
<reference evidence="1 2" key="1">
    <citation type="submission" date="2019-03" db="EMBL/GenBank/DDBJ databases">
        <title>First draft genome of Liparis tanakae, snailfish: a comprehensive survey of snailfish specific genes.</title>
        <authorList>
            <person name="Kim W."/>
            <person name="Song I."/>
            <person name="Jeong J.-H."/>
            <person name="Kim D."/>
            <person name="Kim S."/>
            <person name="Ryu S."/>
            <person name="Song J.Y."/>
            <person name="Lee S.K."/>
        </authorList>
    </citation>
    <scope>NUCLEOTIDE SEQUENCE [LARGE SCALE GENOMIC DNA]</scope>
    <source>
        <tissue evidence="1">Muscle</tissue>
    </source>
</reference>
<accession>A0A4Z2IJ68</accession>
<comment type="caution">
    <text evidence="1">The sequence shown here is derived from an EMBL/GenBank/DDBJ whole genome shotgun (WGS) entry which is preliminary data.</text>
</comment>
<proteinExistence type="predicted"/>
<dbReference type="EMBL" id="SRLO01000082">
    <property type="protein sequence ID" value="TNN77494.1"/>
    <property type="molecule type" value="Genomic_DNA"/>
</dbReference>
<organism evidence="1 2">
    <name type="scientific">Liparis tanakae</name>
    <name type="common">Tanaka's snailfish</name>
    <dbReference type="NCBI Taxonomy" id="230148"/>
    <lineage>
        <taxon>Eukaryota</taxon>
        <taxon>Metazoa</taxon>
        <taxon>Chordata</taxon>
        <taxon>Craniata</taxon>
        <taxon>Vertebrata</taxon>
        <taxon>Euteleostomi</taxon>
        <taxon>Actinopterygii</taxon>
        <taxon>Neopterygii</taxon>
        <taxon>Teleostei</taxon>
        <taxon>Neoteleostei</taxon>
        <taxon>Acanthomorphata</taxon>
        <taxon>Eupercaria</taxon>
        <taxon>Perciformes</taxon>
        <taxon>Cottioidei</taxon>
        <taxon>Cottales</taxon>
        <taxon>Liparidae</taxon>
        <taxon>Liparis</taxon>
    </lineage>
</organism>
<protein>
    <submittedName>
        <fullName evidence="1">Uncharacterized protein</fullName>
    </submittedName>
</protein>
<dbReference type="AlphaFoldDB" id="A0A4Z2IJ68"/>
<gene>
    <name evidence="1" type="ORF">EYF80_012308</name>
</gene>
<name>A0A4Z2IJ68_9TELE</name>
<keyword evidence="2" id="KW-1185">Reference proteome</keyword>
<evidence type="ECO:0000313" key="2">
    <source>
        <dbReference type="Proteomes" id="UP000314294"/>
    </source>
</evidence>
<dbReference type="OrthoDB" id="10585608at2759"/>